<comment type="caution">
    <text evidence="4">The sequence shown here is derived from an EMBL/GenBank/DDBJ whole genome shotgun (WGS) entry which is preliminary data.</text>
</comment>
<feature type="compositionally biased region" description="Pro residues" evidence="1">
    <location>
        <begin position="730"/>
        <end position="769"/>
    </location>
</feature>
<feature type="transmembrane region" description="Helical" evidence="2">
    <location>
        <begin position="51"/>
        <end position="71"/>
    </location>
</feature>
<dbReference type="SUPFAM" id="SSF55486">
    <property type="entry name" value="Metalloproteases ('zincins'), catalytic domain"/>
    <property type="match status" value="1"/>
</dbReference>
<evidence type="ECO:0000313" key="5">
    <source>
        <dbReference type="Proteomes" id="UP001165090"/>
    </source>
</evidence>
<feature type="region of interest" description="Disordered" evidence="1">
    <location>
        <begin position="616"/>
        <end position="793"/>
    </location>
</feature>
<accession>A0ABQ5S417</accession>
<keyword evidence="5" id="KW-1185">Reference proteome</keyword>
<organism evidence="4 5">
    <name type="scientific">Volvox africanus</name>
    <dbReference type="NCBI Taxonomy" id="51714"/>
    <lineage>
        <taxon>Eukaryota</taxon>
        <taxon>Viridiplantae</taxon>
        <taxon>Chlorophyta</taxon>
        <taxon>core chlorophytes</taxon>
        <taxon>Chlorophyceae</taxon>
        <taxon>CS clade</taxon>
        <taxon>Chlamydomonadales</taxon>
        <taxon>Volvocaceae</taxon>
        <taxon>Volvox</taxon>
    </lineage>
</organism>
<reference evidence="4 5" key="1">
    <citation type="journal article" date="2023" name="IScience">
        <title>Expanded male sex-determining region conserved during the evolution of homothallism in the green alga Volvox.</title>
        <authorList>
            <person name="Yamamoto K."/>
            <person name="Matsuzaki R."/>
            <person name="Mahakham W."/>
            <person name="Heman W."/>
            <person name="Sekimoto H."/>
            <person name="Kawachi M."/>
            <person name="Minakuchi Y."/>
            <person name="Toyoda A."/>
            <person name="Nozaki H."/>
        </authorList>
    </citation>
    <scope>NUCLEOTIDE SEQUENCE [LARGE SCALE GENOMIC DNA]</scope>
    <source>
        <strain evidence="4 5">NIES-4468</strain>
    </source>
</reference>
<feature type="domain" description="Peptidase M11 gametolysin" evidence="3">
    <location>
        <begin position="240"/>
        <end position="488"/>
    </location>
</feature>
<keyword evidence="2" id="KW-1133">Transmembrane helix</keyword>
<name>A0ABQ5S417_9CHLO</name>
<protein>
    <recommendedName>
        <fullName evidence="3">Peptidase M11 gametolysin domain-containing protein</fullName>
    </recommendedName>
</protein>
<feature type="compositionally biased region" description="Pro residues" evidence="1">
    <location>
        <begin position="623"/>
        <end position="652"/>
    </location>
</feature>
<sequence>MMYSHRSTSFRGYAVARAGLASAKSRDGKIHSSPERMEFTSTHQRRLCRQVVLLLMVCCCPVAASVPSMIYKETGRLTVVDTSYHDGGHRSDYMFLAEVGGLYSLICTTDPTIFNSLVSGGVVHVTSNQAPEAGVLWDILTLEIVTPPPPPLVPFTPSTPPGEPPPPSSPFFPSIPLATVASSTTAMDITLSTGTTGSTSSTSVAPRSFSWTSQWNPGVFLNEVVPDPPRVVRDLPTLFILLDLCGKGGGPATTNESLQDMLFNGLTPMSDYIATCSYGKATFDQYNSRVLTIQLPCNGTGHVTKMPWDSSSCTRDNLLNWMYEVEWYIDNILKPRDWNHRRYRHHVIITPRNMMDWAGPDCNWSGMGSIGMAQGTWSYVWISGDNWNTKQVYLHEIGHNYNLMHAATMERGDPESCSHCDWSSAMGYCCDTRCLAAPHNYQMGWAKPIATVNASKLSPGNTLAFELPSQILTDANYLRVTTDWLSDTAVPESVISSFGGRGFYSPATATFIFSYRMSFRNFDELAPGFVGGTNVHLFSVADQVELKDSVHLELLTSANPSWMDPSGTLVVRQVASSSLAAVVTVCRPDGATEATYEKCTDFWDNDCDGLVDADDPDCAQFYKPPPPPFPGPSPPSPPPRTPNPAPPPPNLSPPVVLASPPRPVVFPPPPSPPPPAQSPLPPPSSPPPPPPRLLDPPAQEAFPPPPNPPSVSMAGPDISNTVISRRRRPPFTPTPPPAPPPALPPMLPAPPPPPLRTPPKPRTLRPPPSKVYKKKRPPPPTPPPPSANKVKNG</sequence>
<proteinExistence type="predicted"/>
<gene>
    <name evidence="4" type="ORF">VaNZ11_007538</name>
</gene>
<dbReference type="PRINTS" id="PR01217">
    <property type="entry name" value="PRICHEXTENSN"/>
</dbReference>
<feature type="compositionally biased region" description="Pro residues" evidence="1">
    <location>
        <begin position="660"/>
        <end position="694"/>
    </location>
</feature>
<dbReference type="EMBL" id="BSDZ01000019">
    <property type="protein sequence ID" value="GLI64310.1"/>
    <property type="molecule type" value="Genomic_DNA"/>
</dbReference>
<evidence type="ECO:0000256" key="1">
    <source>
        <dbReference type="SAM" id="MobiDB-lite"/>
    </source>
</evidence>
<dbReference type="Proteomes" id="UP001165090">
    <property type="component" value="Unassembled WGS sequence"/>
</dbReference>
<keyword evidence="2" id="KW-0812">Transmembrane</keyword>
<keyword evidence="2" id="KW-0472">Membrane</keyword>
<dbReference type="InterPro" id="IPR008752">
    <property type="entry name" value="Peptidase_M11"/>
</dbReference>
<evidence type="ECO:0000256" key="2">
    <source>
        <dbReference type="SAM" id="Phobius"/>
    </source>
</evidence>
<evidence type="ECO:0000259" key="3">
    <source>
        <dbReference type="Pfam" id="PF05548"/>
    </source>
</evidence>
<dbReference type="Pfam" id="PF05548">
    <property type="entry name" value="Peptidase_M11"/>
    <property type="match status" value="1"/>
</dbReference>
<evidence type="ECO:0000313" key="4">
    <source>
        <dbReference type="EMBL" id="GLI64310.1"/>
    </source>
</evidence>